<reference evidence="1 2" key="1">
    <citation type="journal article" date="2015" name="Fungal Genet. Biol.">
        <title>Evolution of novel wood decay mechanisms in Agaricales revealed by the genome sequences of Fistulina hepatica and Cylindrobasidium torrendii.</title>
        <authorList>
            <person name="Floudas D."/>
            <person name="Held B.W."/>
            <person name="Riley R."/>
            <person name="Nagy L.G."/>
            <person name="Koehler G."/>
            <person name="Ransdell A.S."/>
            <person name="Younus H."/>
            <person name="Chow J."/>
            <person name="Chiniquy J."/>
            <person name="Lipzen A."/>
            <person name="Tritt A."/>
            <person name="Sun H."/>
            <person name="Haridas S."/>
            <person name="LaButti K."/>
            <person name="Ohm R.A."/>
            <person name="Kues U."/>
            <person name="Blanchette R.A."/>
            <person name="Grigoriev I.V."/>
            <person name="Minto R.E."/>
            <person name="Hibbett D.S."/>
        </authorList>
    </citation>
    <scope>NUCLEOTIDE SEQUENCE [LARGE SCALE GENOMIC DNA]</scope>
    <source>
        <strain evidence="1 2">ATCC 64428</strain>
    </source>
</reference>
<gene>
    <name evidence="1" type="ORF">FISHEDRAFT_32533</name>
</gene>
<proteinExistence type="predicted"/>
<evidence type="ECO:0000313" key="2">
    <source>
        <dbReference type="Proteomes" id="UP000054144"/>
    </source>
</evidence>
<dbReference type="Proteomes" id="UP000054144">
    <property type="component" value="Unassembled WGS sequence"/>
</dbReference>
<sequence length="51" mass="6003">MDRLVRGAHLIPLYSDVPVPVDMHYTESLDTYSAFYINSYIDHHAHKTILW</sequence>
<protein>
    <submittedName>
        <fullName evidence="1">Uncharacterized protein</fullName>
    </submittedName>
</protein>
<dbReference type="OrthoDB" id="3187773at2759"/>
<accession>A0A0D7APU4</accession>
<organism evidence="1 2">
    <name type="scientific">Fistulina hepatica ATCC 64428</name>
    <dbReference type="NCBI Taxonomy" id="1128425"/>
    <lineage>
        <taxon>Eukaryota</taxon>
        <taxon>Fungi</taxon>
        <taxon>Dikarya</taxon>
        <taxon>Basidiomycota</taxon>
        <taxon>Agaricomycotina</taxon>
        <taxon>Agaricomycetes</taxon>
        <taxon>Agaricomycetidae</taxon>
        <taxon>Agaricales</taxon>
        <taxon>Fistulinaceae</taxon>
        <taxon>Fistulina</taxon>
    </lineage>
</organism>
<dbReference type="AlphaFoldDB" id="A0A0D7APU4"/>
<evidence type="ECO:0000313" key="1">
    <source>
        <dbReference type="EMBL" id="KIY53885.1"/>
    </source>
</evidence>
<dbReference type="EMBL" id="KN881583">
    <property type="protein sequence ID" value="KIY53885.1"/>
    <property type="molecule type" value="Genomic_DNA"/>
</dbReference>
<name>A0A0D7APU4_9AGAR</name>
<keyword evidence="2" id="KW-1185">Reference proteome</keyword>